<evidence type="ECO:0000313" key="9">
    <source>
        <dbReference type="Proteomes" id="UP001629113"/>
    </source>
</evidence>
<dbReference type="Gene3D" id="1.20.1250.20">
    <property type="entry name" value="MFS general substrate transporter like domains"/>
    <property type="match status" value="1"/>
</dbReference>
<feature type="transmembrane region" description="Helical" evidence="7">
    <location>
        <begin position="25"/>
        <end position="43"/>
    </location>
</feature>
<proteinExistence type="predicted"/>
<feature type="transmembrane region" description="Helical" evidence="7">
    <location>
        <begin position="192"/>
        <end position="215"/>
    </location>
</feature>
<feature type="transmembrane region" description="Helical" evidence="7">
    <location>
        <begin position="309"/>
        <end position="327"/>
    </location>
</feature>
<name>A0ABR4P782_9HELO</name>
<dbReference type="PANTHER" id="PTHR43791:SF15">
    <property type="entry name" value="TRANSPORTER SEO1-RELATED"/>
    <property type="match status" value="1"/>
</dbReference>
<dbReference type="Proteomes" id="UP001629113">
    <property type="component" value="Unassembled WGS sequence"/>
</dbReference>
<protein>
    <submittedName>
        <fullName evidence="8">Uncharacterized protein</fullName>
    </submittedName>
</protein>
<keyword evidence="2" id="KW-0813">Transport</keyword>
<feature type="transmembrane region" description="Helical" evidence="7">
    <location>
        <begin position="99"/>
        <end position="117"/>
    </location>
</feature>
<accession>A0ABR4P782</accession>
<reference evidence="8 9" key="1">
    <citation type="submission" date="2024-06" db="EMBL/GenBank/DDBJ databases">
        <title>Complete genome of Phlyctema vagabunda strain 19-DSS-EL-015.</title>
        <authorList>
            <person name="Fiorenzani C."/>
        </authorList>
    </citation>
    <scope>NUCLEOTIDE SEQUENCE [LARGE SCALE GENOMIC DNA]</scope>
    <source>
        <strain evidence="8 9">19-DSS-EL-015</strain>
    </source>
</reference>
<comment type="subcellular location">
    <subcellularLocation>
        <location evidence="1">Membrane</location>
        <topology evidence="1">Multi-pass membrane protein</topology>
    </subcellularLocation>
</comment>
<evidence type="ECO:0000256" key="1">
    <source>
        <dbReference type="ARBA" id="ARBA00004141"/>
    </source>
</evidence>
<evidence type="ECO:0000256" key="7">
    <source>
        <dbReference type="SAM" id="Phobius"/>
    </source>
</evidence>
<evidence type="ECO:0000256" key="4">
    <source>
        <dbReference type="ARBA" id="ARBA00022989"/>
    </source>
</evidence>
<keyword evidence="4 7" id="KW-1133">Transmembrane helix</keyword>
<keyword evidence="3 7" id="KW-0812">Transmembrane</keyword>
<evidence type="ECO:0000256" key="2">
    <source>
        <dbReference type="ARBA" id="ARBA00022448"/>
    </source>
</evidence>
<dbReference type="PANTHER" id="PTHR43791">
    <property type="entry name" value="PERMEASE-RELATED"/>
    <property type="match status" value="1"/>
</dbReference>
<feature type="transmembrane region" description="Helical" evidence="7">
    <location>
        <begin position="75"/>
        <end position="92"/>
    </location>
</feature>
<evidence type="ECO:0000256" key="5">
    <source>
        <dbReference type="ARBA" id="ARBA00023136"/>
    </source>
</evidence>
<evidence type="ECO:0000256" key="6">
    <source>
        <dbReference type="SAM" id="MobiDB-lite"/>
    </source>
</evidence>
<sequence>MHVKRQGRAWYHWYAEDDTPEERKLILKLDALIIPYAVIAYWIKYIDQSNINNAYVAGLREDLNFEGNQLVNLQAMYTVGAVVGQLPFTFLFPMFKMNYIIPFLEIGWGIFTLLQYRTQGYAELMAYRFLVGLFEAAFFPGVHFVLGAWYRGDELGRRGGVFYVGQMLGTLTAGLIQSGATQHLDGVHGLAGWRWMFIITALMTIPVGIAGIFIWPGTPAMPNKLFLSDAELELASKRLLFSRPPPQEKKTRPQLVRSILKDKKIYLLTFWAILFWNAGATGQGGYLLWLKSLKRFSSAQVNQLGSTSPALGIFYVLFINFGSDLFLGRTGAIAFAHAWNFTGMVILAIWNVPEPAKWFAFNVYYFQVAMSSVLYGWANDILRHNHQERSIIIVVMNLIAQSTTAWIPLFIFKTVEGPRWLKGWSFTATSSFLLVIYTYVVIRSLSQKLERDTAAQSAGSETESSSVRDVERTSGKDSQIATTKPINHE</sequence>
<feature type="transmembrane region" description="Helical" evidence="7">
    <location>
        <begin position="161"/>
        <end position="180"/>
    </location>
</feature>
<feature type="compositionally biased region" description="Polar residues" evidence="6">
    <location>
        <begin position="454"/>
        <end position="465"/>
    </location>
</feature>
<feature type="transmembrane region" description="Helical" evidence="7">
    <location>
        <begin position="358"/>
        <end position="378"/>
    </location>
</feature>
<dbReference type="EMBL" id="JBFCZG010000008">
    <property type="protein sequence ID" value="KAL3419180.1"/>
    <property type="molecule type" value="Genomic_DNA"/>
</dbReference>
<dbReference type="SUPFAM" id="SSF103473">
    <property type="entry name" value="MFS general substrate transporter"/>
    <property type="match status" value="1"/>
</dbReference>
<feature type="region of interest" description="Disordered" evidence="6">
    <location>
        <begin position="453"/>
        <end position="489"/>
    </location>
</feature>
<gene>
    <name evidence="8" type="ORF">PVAG01_09402</name>
</gene>
<feature type="transmembrane region" description="Helical" evidence="7">
    <location>
        <begin position="265"/>
        <end position="289"/>
    </location>
</feature>
<dbReference type="InterPro" id="IPR036259">
    <property type="entry name" value="MFS_trans_sf"/>
</dbReference>
<keyword evidence="5 7" id="KW-0472">Membrane</keyword>
<keyword evidence="9" id="KW-1185">Reference proteome</keyword>
<comment type="caution">
    <text evidence="8">The sequence shown here is derived from an EMBL/GenBank/DDBJ whole genome shotgun (WGS) entry which is preliminary data.</text>
</comment>
<feature type="transmembrane region" description="Helical" evidence="7">
    <location>
        <begin position="129"/>
        <end position="149"/>
    </location>
</feature>
<organism evidence="8 9">
    <name type="scientific">Phlyctema vagabunda</name>
    <dbReference type="NCBI Taxonomy" id="108571"/>
    <lineage>
        <taxon>Eukaryota</taxon>
        <taxon>Fungi</taxon>
        <taxon>Dikarya</taxon>
        <taxon>Ascomycota</taxon>
        <taxon>Pezizomycotina</taxon>
        <taxon>Leotiomycetes</taxon>
        <taxon>Helotiales</taxon>
        <taxon>Dermateaceae</taxon>
        <taxon>Phlyctema</taxon>
    </lineage>
</organism>
<dbReference type="Pfam" id="PF07690">
    <property type="entry name" value="MFS_1"/>
    <property type="match status" value="1"/>
</dbReference>
<feature type="transmembrane region" description="Helical" evidence="7">
    <location>
        <begin position="390"/>
        <end position="411"/>
    </location>
</feature>
<feature type="compositionally biased region" description="Basic and acidic residues" evidence="6">
    <location>
        <begin position="466"/>
        <end position="475"/>
    </location>
</feature>
<dbReference type="InterPro" id="IPR011701">
    <property type="entry name" value="MFS"/>
</dbReference>
<feature type="compositionally biased region" description="Polar residues" evidence="6">
    <location>
        <begin position="476"/>
        <end position="489"/>
    </location>
</feature>
<feature type="transmembrane region" description="Helical" evidence="7">
    <location>
        <begin position="334"/>
        <end position="352"/>
    </location>
</feature>
<evidence type="ECO:0000256" key="3">
    <source>
        <dbReference type="ARBA" id="ARBA00022692"/>
    </source>
</evidence>
<feature type="transmembrane region" description="Helical" evidence="7">
    <location>
        <begin position="423"/>
        <end position="442"/>
    </location>
</feature>
<evidence type="ECO:0000313" key="8">
    <source>
        <dbReference type="EMBL" id="KAL3419180.1"/>
    </source>
</evidence>